<name>A0A0G4ICY6_9ALVE</name>
<evidence type="ECO:0000259" key="2">
    <source>
        <dbReference type="PROSITE" id="PS50011"/>
    </source>
</evidence>
<feature type="compositionally biased region" description="Low complexity" evidence="1">
    <location>
        <begin position="653"/>
        <end position="666"/>
    </location>
</feature>
<dbReference type="EMBL" id="CDMZ01005842">
    <property type="protein sequence ID" value="CEM55077.1"/>
    <property type="molecule type" value="Genomic_DNA"/>
</dbReference>
<feature type="domain" description="Protein kinase" evidence="2">
    <location>
        <begin position="782"/>
        <end position="1138"/>
    </location>
</feature>
<feature type="compositionally biased region" description="Basic and acidic residues" evidence="1">
    <location>
        <begin position="669"/>
        <end position="680"/>
    </location>
</feature>
<dbReference type="GO" id="GO:0005737">
    <property type="term" value="C:cytoplasm"/>
    <property type="evidence" value="ECO:0007669"/>
    <property type="project" value="TreeGrafter"/>
</dbReference>
<dbReference type="PROSITE" id="PS50011">
    <property type="entry name" value="PROTEIN_KINASE_DOM"/>
    <property type="match status" value="1"/>
</dbReference>
<feature type="region of interest" description="Disordered" evidence="1">
    <location>
        <begin position="448"/>
        <end position="717"/>
    </location>
</feature>
<dbReference type="GO" id="GO:0005524">
    <property type="term" value="F:ATP binding"/>
    <property type="evidence" value="ECO:0007669"/>
    <property type="project" value="InterPro"/>
</dbReference>
<dbReference type="SUPFAM" id="SSF56112">
    <property type="entry name" value="Protein kinase-like (PK-like)"/>
    <property type="match status" value="1"/>
</dbReference>
<feature type="compositionally biased region" description="Polar residues" evidence="1">
    <location>
        <begin position="292"/>
        <end position="309"/>
    </location>
</feature>
<gene>
    <name evidence="3" type="ORF">Cvel_2325</name>
</gene>
<dbReference type="InterPro" id="IPR011009">
    <property type="entry name" value="Kinase-like_dom_sf"/>
</dbReference>
<dbReference type="Gene3D" id="1.10.510.10">
    <property type="entry name" value="Transferase(Phosphotransferase) domain 1"/>
    <property type="match status" value="1"/>
</dbReference>
<sequence length="1139" mass="120199">MMASKSPKLGSTSPSHLTGEGGRQSLLDKIKKPILSVAGSRVSPTAKDGLALSPTGRSRDGVIRQGGGLLPDWQPPLSSDDLTISFPLQKNLHPHHIQTDSESHEPTMPMPNSLPHNETLSPASLTSPTFPVFSSSSLSITNTNRLDARGGPPPVGATREHRASLPWWKAGGDGPSTSVGTSGVPDLTPSHVGSLPFPPRQIQMNAGASPLATSPASREDPKPPALNATAAPNSLPRPRAAPEDPRKPKTHQPWIRESASERRLSDALMGGGLRAPVRGTVGVSHSAAVSPLLSSQPDTPSGEQHIQIQSEDRGPGTSMQCAGVHKGTHVKSPTHQRGPERHMINLGGGRVQRSSLGGTAGVHRVGGTTPGVPNHLNLALPLSRTVAGVPSATARRHAIHLNRAIASVTEAAAASASGVSLEVGCAYINKEGGNNPVSMRTAETGVAVGGSRASLTHRPSAGGTAHAAESHRPPSMTVSGRAQEANNTGGRRRRPPAETSSTSGAYRVPMTPSSDCARGEDLHRGTRASRTGGGRVTRAGTVTQTAEERGTPGPSSASGPRHTVQGDFLRCGAGSRRGPRASVGGSLRSRCETAHSIRDERERDREGPPRGSFSRMPRPSQTGRPGGAAEGSGRGMTGGTRVSSREGSGGGSANANVSSSSSSVTLGGKGREREREKDRGSGVGGGERNGGGRERKSLMGTRVGVGGGESHRTSLGGIGAAISPVRSRLSDGPSDTGRAYQTAAGAAAAAEAQASVAEASLLSAVLTPKEEAEYGGRFLEGYERVRCLGKGGCAVVWLARSRGTREPVAIKQVLKGSTAKASADVESARREISVGQFLFHNGEPRKALESEFRGIRHVARMIDSRETARDLWIVFEMAGVSLTKLLFNIKGEFWNGQRTYRVVHGRLLEVFKRNLRSLKSFLRKMMEALHLLSTHGLVHSDLKPDNILVKNQQQQQQLHHQADGGGDEEDIKLIDFGSCYRFDSPEGIGMATPEYMPPEALEVLSLSVGGGRGASRDEIHQRVCGESVPWALDVWAVGALLLEMSMGVPLWLAYNCRVTDRSGKSQIATGLFSSPQRDNRKIVAKQREIVKKLRKTIQGGAGVPLHTDPDGLDFLFLLLQLDPRDRISPAEALAHPFLQ</sequence>
<feature type="region of interest" description="Disordered" evidence="1">
    <location>
        <begin position="142"/>
        <end position="267"/>
    </location>
</feature>
<proteinExistence type="predicted"/>
<protein>
    <recommendedName>
        <fullName evidence="2">Protein kinase domain-containing protein</fullName>
    </recommendedName>
</protein>
<dbReference type="Gene3D" id="3.30.200.20">
    <property type="entry name" value="Phosphorylase Kinase, domain 1"/>
    <property type="match status" value="1"/>
</dbReference>
<reference evidence="3" key="1">
    <citation type="submission" date="2014-11" db="EMBL/GenBank/DDBJ databases">
        <authorList>
            <person name="Otto D Thomas"/>
            <person name="Naeem Raeece"/>
        </authorList>
    </citation>
    <scope>NUCLEOTIDE SEQUENCE</scope>
</reference>
<feature type="compositionally biased region" description="Gly residues" evidence="1">
    <location>
        <begin position="624"/>
        <end position="638"/>
    </location>
</feature>
<dbReference type="InterPro" id="IPR008271">
    <property type="entry name" value="Ser/Thr_kinase_AS"/>
</dbReference>
<dbReference type="Pfam" id="PF00069">
    <property type="entry name" value="Pkinase"/>
    <property type="match status" value="1"/>
</dbReference>
<dbReference type="InterPro" id="IPR045269">
    <property type="entry name" value="Atg1-like"/>
</dbReference>
<feature type="region of interest" description="Disordered" evidence="1">
    <location>
        <begin position="1"/>
        <end position="74"/>
    </location>
</feature>
<dbReference type="PROSITE" id="PS00108">
    <property type="entry name" value="PROTEIN_KINASE_ST"/>
    <property type="match status" value="1"/>
</dbReference>
<accession>A0A0G4ICY6</accession>
<evidence type="ECO:0000256" key="1">
    <source>
        <dbReference type="SAM" id="MobiDB-lite"/>
    </source>
</evidence>
<dbReference type="VEuPathDB" id="CryptoDB:Cvel_2325"/>
<feature type="region of interest" description="Disordered" evidence="1">
    <location>
        <begin position="292"/>
        <end position="340"/>
    </location>
</feature>
<dbReference type="AlphaFoldDB" id="A0A0G4ICY6"/>
<evidence type="ECO:0000313" key="3">
    <source>
        <dbReference type="EMBL" id="CEM55077.1"/>
    </source>
</evidence>
<dbReference type="InterPro" id="IPR000719">
    <property type="entry name" value="Prot_kinase_dom"/>
</dbReference>
<feature type="compositionally biased region" description="Polar residues" evidence="1">
    <location>
        <begin position="476"/>
        <end position="489"/>
    </location>
</feature>
<organism evidence="3">
    <name type="scientific">Chromera velia CCMP2878</name>
    <dbReference type="NCBI Taxonomy" id="1169474"/>
    <lineage>
        <taxon>Eukaryota</taxon>
        <taxon>Sar</taxon>
        <taxon>Alveolata</taxon>
        <taxon>Colpodellida</taxon>
        <taxon>Chromeraceae</taxon>
        <taxon>Chromera</taxon>
    </lineage>
</organism>
<dbReference type="PANTHER" id="PTHR24348">
    <property type="entry name" value="SERINE/THREONINE-PROTEIN KINASE UNC-51-RELATED"/>
    <property type="match status" value="1"/>
</dbReference>
<feature type="compositionally biased region" description="Basic and acidic residues" evidence="1">
    <location>
        <begin position="589"/>
        <end position="608"/>
    </location>
</feature>
<feature type="compositionally biased region" description="Polar residues" evidence="1">
    <location>
        <begin position="202"/>
        <end position="216"/>
    </location>
</feature>
<dbReference type="SMART" id="SM00220">
    <property type="entry name" value="S_TKc"/>
    <property type="match status" value="1"/>
</dbReference>
<dbReference type="GO" id="GO:0010506">
    <property type="term" value="P:regulation of autophagy"/>
    <property type="evidence" value="ECO:0007669"/>
    <property type="project" value="InterPro"/>
</dbReference>
<dbReference type="GO" id="GO:0004674">
    <property type="term" value="F:protein serine/threonine kinase activity"/>
    <property type="evidence" value="ECO:0007669"/>
    <property type="project" value="InterPro"/>
</dbReference>